<evidence type="ECO:0008006" key="3">
    <source>
        <dbReference type="Google" id="ProtNLM"/>
    </source>
</evidence>
<dbReference type="AlphaFoldDB" id="A0A1I0ZIB5"/>
<proteinExistence type="predicted"/>
<protein>
    <recommendedName>
        <fullName evidence="3">Homeodomain-like domain-containing protein</fullName>
    </recommendedName>
</protein>
<evidence type="ECO:0000313" key="2">
    <source>
        <dbReference type="Proteomes" id="UP000198838"/>
    </source>
</evidence>
<sequence length="67" mass="7798">MILKSNIIADLKIDSVNDLYKLKPFLKENILKVNKSQIGRELGVDRRTVDKYINGFEKKPRKKVLIV</sequence>
<name>A0A1I0ZIB5_9FIRM</name>
<evidence type="ECO:0000313" key="1">
    <source>
        <dbReference type="EMBL" id="SFB25519.1"/>
    </source>
</evidence>
<keyword evidence="2" id="KW-1185">Reference proteome</keyword>
<accession>A0A1I0ZIB5</accession>
<dbReference type="EMBL" id="FOJY01000015">
    <property type="protein sequence ID" value="SFB25519.1"/>
    <property type="molecule type" value="Genomic_DNA"/>
</dbReference>
<dbReference type="Proteomes" id="UP000198838">
    <property type="component" value="Unassembled WGS sequence"/>
</dbReference>
<organism evidence="1 2">
    <name type="scientific">Acetitomaculum ruminis DSM 5522</name>
    <dbReference type="NCBI Taxonomy" id="1120918"/>
    <lineage>
        <taxon>Bacteria</taxon>
        <taxon>Bacillati</taxon>
        <taxon>Bacillota</taxon>
        <taxon>Clostridia</taxon>
        <taxon>Lachnospirales</taxon>
        <taxon>Lachnospiraceae</taxon>
        <taxon>Acetitomaculum</taxon>
    </lineage>
</organism>
<reference evidence="1 2" key="1">
    <citation type="submission" date="2016-10" db="EMBL/GenBank/DDBJ databases">
        <authorList>
            <person name="de Groot N.N."/>
        </authorList>
    </citation>
    <scope>NUCLEOTIDE SEQUENCE [LARGE SCALE GENOMIC DNA]</scope>
    <source>
        <strain evidence="1 2">DSM 5522</strain>
    </source>
</reference>
<gene>
    <name evidence="1" type="ORF">SAMN05216249_11574</name>
</gene>
<dbReference type="OrthoDB" id="3193769at2"/>